<evidence type="ECO:0000256" key="1">
    <source>
        <dbReference type="SAM" id="MobiDB-lite"/>
    </source>
</evidence>
<protein>
    <submittedName>
        <fullName evidence="2">Uncharacterized protein</fullName>
    </submittedName>
</protein>
<feature type="region of interest" description="Disordered" evidence="1">
    <location>
        <begin position="200"/>
        <end position="220"/>
    </location>
</feature>
<reference evidence="2 3" key="1">
    <citation type="submission" date="2016-10" db="EMBL/GenBank/DDBJ databases">
        <authorList>
            <person name="de Groot N.N."/>
        </authorList>
    </citation>
    <scope>NUCLEOTIDE SEQUENCE [LARGE SCALE GENOMIC DNA]</scope>
    <source>
        <strain evidence="2 3">DSM 23031</strain>
    </source>
</reference>
<dbReference type="RefSeq" id="WP_089693235.1">
    <property type="nucleotide sequence ID" value="NZ_FNWQ01000003.1"/>
</dbReference>
<organism evidence="2 3">
    <name type="scientific">Chryseobacterium culicis</name>
    <dbReference type="NCBI Taxonomy" id="680127"/>
    <lineage>
        <taxon>Bacteria</taxon>
        <taxon>Pseudomonadati</taxon>
        <taxon>Bacteroidota</taxon>
        <taxon>Flavobacteriia</taxon>
        <taxon>Flavobacteriales</taxon>
        <taxon>Weeksellaceae</taxon>
        <taxon>Chryseobacterium group</taxon>
        <taxon>Chryseobacterium</taxon>
    </lineage>
</organism>
<dbReference type="EMBL" id="FNWQ01000003">
    <property type="protein sequence ID" value="SEH35511.1"/>
    <property type="molecule type" value="Genomic_DNA"/>
</dbReference>
<dbReference type="OrthoDB" id="1273525at2"/>
<sequence>MIKTATRFTILTFLLLGILGYSQEKKKFSSIPNILQQINPSNRVDSWVLVYNSYGKGEEIKISGKVNYTPQFSGFNLFPNEDSFYYIAYSKGGKVNYITDLEGLKTFLDRIDSAQEAAVMLAAEGYMVDEEFKDLAGNYHEDNSNYYLDLGKLTSKECPYQKTHYTVTVNKSTGTVNNVKDNGTYIELYNKKCANNPRLLKIEKKEEPKKDEPRKTPKRK</sequence>
<dbReference type="Proteomes" id="UP000198561">
    <property type="component" value="Unassembled WGS sequence"/>
</dbReference>
<accession>A0A1H6HIC4</accession>
<evidence type="ECO:0000313" key="3">
    <source>
        <dbReference type="Proteomes" id="UP000198561"/>
    </source>
</evidence>
<evidence type="ECO:0000313" key="2">
    <source>
        <dbReference type="EMBL" id="SEH35511.1"/>
    </source>
</evidence>
<dbReference type="STRING" id="680127.SAMN05421593_3049"/>
<name>A0A1H6HIC4_CHRCI</name>
<proteinExistence type="predicted"/>
<gene>
    <name evidence="2" type="ORF">SAMN05421593_3049</name>
</gene>
<dbReference type="AlphaFoldDB" id="A0A1H6HIC4"/>